<dbReference type="PRINTS" id="PR00792">
    <property type="entry name" value="PEPSIN"/>
</dbReference>
<dbReference type="GO" id="GO:0006508">
    <property type="term" value="P:proteolysis"/>
    <property type="evidence" value="ECO:0007669"/>
    <property type="project" value="UniProtKB-KW"/>
</dbReference>
<dbReference type="PROSITE" id="PS51767">
    <property type="entry name" value="PEPTIDASE_A1"/>
    <property type="match status" value="1"/>
</dbReference>
<dbReference type="Pfam" id="PF14543">
    <property type="entry name" value="TAXi_N"/>
    <property type="match status" value="1"/>
</dbReference>
<organism evidence="13 14">
    <name type="scientific">Zostera marina</name>
    <name type="common">Eelgrass</name>
    <dbReference type="NCBI Taxonomy" id="29655"/>
    <lineage>
        <taxon>Eukaryota</taxon>
        <taxon>Viridiplantae</taxon>
        <taxon>Streptophyta</taxon>
        <taxon>Embryophyta</taxon>
        <taxon>Tracheophyta</taxon>
        <taxon>Spermatophyta</taxon>
        <taxon>Magnoliopsida</taxon>
        <taxon>Liliopsida</taxon>
        <taxon>Zosteraceae</taxon>
        <taxon>Zostera</taxon>
    </lineage>
</organism>
<reference evidence="14" key="1">
    <citation type="journal article" date="2016" name="Nature">
        <title>The genome of the seagrass Zostera marina reveals angiosperm adaptation to the sea.</title>
        <authorList>
            <person name="Olsen J.L."/>
            <person name="Rouze P."/>
            <person name="Verhelst B."/>
            <person name="Lin Y.-C."/>
            <person name="Bayer T."/>
            <person name="Collen J."/>
            <person name="Dattolo E."/>
            <person name="De Paoli E."/>
            <person name="Dittami S."/>
            <person name="Maumus F."/>
            <person name="Michel G."/>
            <person name="Kersting A."/>
            <person name="Lauritano C."/>
            <person name="Lohaus R."/>
            <person name="Toepel M."/>
            <person name="Tonon T."/>
            <person name="Vanneste K."/>
            <person name="Amirebrahimi M."/>
            <person name="Brakel J."/>
            <person name="Bostroem C."/>
            <person name="Chovatia M."/>
            <person name="Grimwood J."/>
            <person name="Jenkins J.W."/>
            <person name="Jueterbock A."/>
            <person name="Mraz A."/>
            <person name="Stam W.T."/>
            <person name="Tice H."/>
            <person name="Bornberg-Bauer E."/>
            <person name="Green P.J."/>
            <person name="Pearson G.A."/>
            <person name="Procaccini G."/>
            <person name="Duarte C.M."/>
            <person name="Schmutz J."/>
            <person name="Reusch T.B.H."/>
            <person name="Van de Peer Y."/>
        </authorList>
    </citation>
    <scope>NUCLEOTIDE SEQUENCE [LARGE SCALE GENOMIC DNA]</scope>
    <source>
        <strain evidence="14">cv. Finnish</strain>
    </source>
</reference>
<dbReference type="FunFam" id="2.40.70.10:FF:000015">
    <property type="entry name" value="Aspartyl protease family protein"/>
    <property type="match status" value="1"/>
</dbReference>
<dbReference type="PROSITE" id="PS00141">
    <property type="entry name" value="ASP_PROTEASE"/>
    <property type="match status" value="1"/>
</dbReference>
<feature type="active site" evidence="9">
    <location>
        <position position="295"/>
    </location>
</feature>
<dbReference type="AlphaFoldDB" id="A0A0K9PXC6"/>
<dbReference type="Gene3D" id="2.40.70.10">
    <property type="entry name" value="Acid Proteases"/>
    <property type="match status" value="2"/>
</dbReference>
<comment type="caution">
    <text evidence="13">The sequence shown here is derived from an EMBL/GenBank/DDBJ whole genome shotgun (WGS) entry which is preliminary data.</text>
</comment>
<evidence type="ECO:0000313" key="14">
    <source>
        <dbReference type="Proteomes" id="UP000036987"/>
    </source>
</evidence>
<dbReference type="InterPro" id="IPR032799">
    <property type="entry name" value="TAXi_C"/>
</dbReference>
<evidence type="ECO:0000256" key="8">
    <source>
        <dbReference type="ARBA" id="ARBA00077656"/>
    </source>
</evidence>
<keyword evidence="3 11" id="KW-0732">Signal</keyword>
<dbReference type="PANTHER" id="PTHR13683">
    <property type="entry name" value="ASPARTYL PROTEASES"/>
    <property type="match status" value="1"/>
</dbReference>
<proteinExistence type="inferred from homology"/>
<keyword evidence="2 10" id="KW-0645">Protease</keyword>
<protein>
    <recommendedName>
        <fullName evidence="7">Aspartic proteinase Asp1</fullName>
    </recommendedName>
    <alternativeName>
        <fullName evidence="8">Nucellin-like protein</fullName>
    </alternativeName>
</protein>
<dbReference type="Pfam" id="PF14541">
    <property type="entry name" value="TAXi_C"/>
    <property type="match status" value="1"/>
</dbReference>
<gene>
    <name evidence="13" type="ORF">ZOSMA_146G00670</name>
</gene>
<dbReference type="Proteomes" id="UP000036987">
    <property type="component" value="Unassembled WGS sequence"/>
</dbReference>
<dbReference type="SUPFAM" id="SSF50630">
    <property type="entry name" value="Acid proteases"/>
    <property type="match status" value="1"/>
</dbReference>
<dbReference type="EMBL" id="LFYR01000569">
    <property type="protein sequence ID" value="KMZ73589.1"/>
    <property type="molecule type" value="Genomic_DNA"/>
</dbReference>
<evidence type="ECO:0000256" key="3">
    <source>
        <dbReference type="ARBA" id="ARBA00022729"/>
    </source>
</evidence>
<evidence type="ECO:0000256" key="9">
    <source>
        <dbReference type="PIRSR" id="PIRSR601461-1"/>
    </source>
</evidence>
<accession>A0A0K9PXC6</accession>
<dbReference type="InterPro" id="IPR021109">
    <property type="entry name" value="Peptidase_aspartic_dom_sf"/>
</dbReference>
<dbReference type="InterPro" id="IPR032861">
    <property type="entry name" value="TAXi_N"/>
</dbReference>
<feature type="active site" evidence="9">
    <location>
        <position position="93"/>
    </location>
</feature>
<keyword evidence="6 10" id="KW-0378">Hydrolase</keyword>
<dbReference type="OrthoDB" id="2747330at2759"/>
<evidence type="ECO:0000256" key="5">
    <source>
        <dbReference type="ARBA" id="ARBA00022750"/>
    </source>
</evidence>
<evidence type="ECO:0000256" key="11">
    <source>
        <dbReference type="SAM" id="SignalP"/>
    </source>
</evidence>
<dbReference type="PANTHER" id="PTHR13683:SF800">
    <property type="entry name" value="EUKARYOTIC ASPARTYL PROTEASE FAMILY PROTEIN"/>
    <property type="match status" value="1"/>
</dbReference>
<dbReference type="InterPro" id="IPR001969">
    <property type="entry name" value="Aspartic_peptidase_AS"/>
</dbReference>
<dbReference type="STRING" id="29655.A0A0K9PXC6"/>
<sequence length="432" mass="47669">MARMSLLLLFDLLLLSLSCSPQFSSATVKTVSRQLLQQQTQQSWWQSKARLPAEPDRTSSVIFPLVGNVYPDGIYYAALSIGNPPKPYFLDVDTGSDLTWVQCDAPCVNCGKGPHPLYRPRSNQLVLCEHPICSYLQLTGSAYNCKDNSDQCDYEIEYAGDESSMGVLVSDFFTLQFTNGSILRPNLAFGCGYDQQGWSTSGFSPTDGVLGLGLGESGILSQLHKQGLIHSVLGHCLSKKGGGFLFLGDTLIPRSGITWTPMSSSSFGKYYSPGSASLFYGKQYLISRDFKVVFDSGSSYTYFADHNYQVLTTALAKQLHGKPLKEDKDDGTLPLCWKGNKPFRSVSDYKRYFNSLVLGFGKRTLLEIPPESYLITTKYGNTCLGILNGTQAGLENINLIGDVSMQDLLVIYDNERGRMGWARAKCNKNSKL</sequence>
<dbReference type="OMA" id="CVDQMCA"/>
<comment type="similarity">
    <text evidence="1 10">Belongs to the peptidase A1 family.</text>
</comment>
<evidence type="ECO:0000256" key="6">
    <source>
        <dbReference type="ARBA" id="ARBA00022801"/>
    </source>
</evidence>
<dbReference type="InterPro" id="IPR001461">
    <property type="entry name" value="Aspartic_peptidase_A1"/>
</dbReference>
<dbReference type="InterPro" id="IPR033121">
    <property type="entry name" value="PEPTIDASE_A1"/>
</dbReference>
<evidence type="ECO:0000256" key="10">
    <source>
        <dbReference type="RuleBase" id="RU000454"/>
    </source>
</evidence>
<evidence type="ECO:0000256" key="1">
    <source>
        <dbReference type="ARBA" id="ARBA00007447"/>
    </source>
</evidence>
<evidence type="ECO:0000256" key="4">
    <source>
        <dbReference type="ARBA" id="ARBA00022737"/>
    </source>
</evidence>
<dbReference type="FunFam" id="2.40.70.10:FF:000027">
    <property type="entry name" value="Aspartic proteinase Asp1 isoform A"/>
    <property type="match status" value="1"/>
</dbReference>
<keyword evidence="14" id="KW-1185">Reference proteome</keyword>
<name>A0A0K9PXC6_ZOSMR</name>
<feature type="signal peptide" evidence="11">
    <location>
        <begin position="1"/>
        <end position="26"/>
    </location>
</feature>
<evidence type="ECO:0000256" key="7">
    <source>
        <dbReference type="ARBA" id="ARBA00068871"/>
    </source>
</evidence>
<evidence type="ECO:0000259" key="12">
    <source>
        <dbReference type="PROSITE" id="PS51767"/>
    </source>
</evidence>
<evidence type="ECO:0000256" key="2">
    <source>
        <dbReference type="ARBA" id="ARBA00022670"/>
    </source>
</evidence>
<feature type="chain" id="PRO_5005528379" description="Aspartic proteinase Asp1" evidence="11">
    <location>
        <begin position="27"/>
        <end position="432"/>
    </location>
</feature>
<feature type="domain" description="Peptidase A1" evidence="12">
    <location>
        <begin position="75"/>
        <end position="422"/>
    </location>
</feature>
<keyword evidence="5 10" id="KW-0064">Aspartyl protease</keyword>
<keyword evidence="4" id="KW-0677">Repeat</keyword>
<dbReference type="GO" id="GO:0004190">
    <property type="term" value="F:aspartic-type endopeptidase activity"/>
    <property type="evidence" value="ECO:0007669"/>
    <property type="project" value="UniProtKB-KW"/>
</dbReference>
<evidence type="ECO:0000313" key="13">
    <source>
        <dbReference type="EMBL" id="KMZ73589.1"/>
    </source>
</evidence>